<dbReference type="AlphaFoldDB" id="A0A0T5PF52"/>
<name>A0A0T5PF52_9RHOB</name>
<organism evidence="3 4">
    <name type="scientific">Roseovarius indicus</name>
    <dbReference type="NCBI Taxonomy" id="540747"/>
    <lineage>
        <taxon>Bacteria</taxon>
        <taxon>Pseudomonadati</taxon>
        <taxon>Pseudomonadota</taxon>
        <taxon>Alphaproteobacteria</taxon>
        <taxon>Rhodobacterales</taxon>
        <taxon>Roseobacteraceae</taxon>
        <taxon>Roseovarius</taxon>
    </lineage>
</organism>
<gene>
    <name evidence="3" type="ORF">XM52_02125</name>
</gene>
<accession>A0A0T5PF52</accession>
<comment type="caution">
    <text evidence="3">The sequence shown here is derived from an EMBL/GenBank/DDBJ whole genome shotgun (WGS) entry which is preliminary data.</text>
</comment>
<keyword evidence="2" id="KW-0812">Transmembrane</keyword>
<feature type="transmembrane region" description="Helical" evidence="2">
    <location>
        <begin position="83"/>
        <end position="101"/>
    </location>
</feature>
<proteinExistence type="predicted"/>
<evidence type="ECO:0000256" key="1">
    <source>
        <dbReference type="SAM" id="MobiDB-lite"/>
    </source>
</evidence>
<evidence type="ECO:0000313" key="4">
    <source>
        <dbReference type="Proteomes" id="UP000051401"/>
    </source>
</evidence>
<feature type="transmembrane region" description="Helical" evidence="2">
    <location>
        <begin position="107"/>
        <end position="127"/>
    </location>
</feature>
<protein>
    <submittedName>
        <fullName evidence="3">Uncharacterized protein</fullName>
    </submittedName>
</protein>
<keyword evidence="4" id="KW-1185">Reference proteome</keyword>
<feature type="compositionally biased region" description="Acidic residues" evidence="1">
    <location>
        <begin position="137"/>
        <end position="146"/>
    </location>
</feature>
<evidence type="ECO:0000313" key="3">
    <source>
        <dbReference type="EMBL" id="KRS19660.1"/>
    </source>
</evidence>
<feature type="transmembrane region" description="Helical" evidence="2">
    <location>
        <begin position="53"/>
        <end position="74"/>
    </location>
</feature>
<keyword evidence="2" id="KW-1133">Transmembrane helix</keyword>
<dbReference type="RefSeq" id="WP_057812791.1">
    <property type="nucleotide sequence ID" value="NZ_CP031598.1"/>
</dbReference>
<dbReference type="EMBL" id="LAXI01000001">
    <property type="protein sequence ID" value="KRS19660.1"/>
    <property type="molecule type" value="Genomic_DNA"/>
</dbReference>
<reference evidence="3 4" key="1">
    <citation type="submission" date="2015-04" db="EMBL/GenBank/DDBJ databases">
        <title>The draft genome sequence of Roseovarius indicus B108T.</title>
        <authorList>
            <person name="Li G."/>
            <person name="Lai Q."/>
            <person name="Shao Z."/>
            <person name="Yan P."/>
        </authorList>
    </citation>
    <scope>NUCLEOTIDE SEQUENCE [LARGE SCALE GENOMIC DNA]</scope>
    <source>
        <strain evidence="3 4">B108</strain>
    </source>
</reference>
<sequence length="192" mass="20338">MASAEYMSENVRSAPVANLGLVALAALGVLTGLVVAVVPVVGQSVWPIDFEPVNLAMTAMFGGGLLMLGLGAALRRADAFHRGAGVIGGILMIAFSVSFLVSPLAGLILLTLTTFGAFLTLAVTYLFGPVEEEEAEVEADVPEEATEPAAREDRRSAEVIRHPSWHMPIPANLPRAIELKQEVCKPHSRLIL</sequence>
<evidence type="ECO:0000256" key="2">
    <source>
        <dbReference type="SAM" id="Phobius"/>
    </source>
</evidence>
<feature type="transmembrane region" description="Helical" evidence="2">
    <location>
        <begin position="21"/>
        <end position="41"/>
    </location>
</feature>
<feature type="region of interest" description="Disordered" evidence="1">
    <location>
        <begin position="137"/>
        <end position="156"/>
    </location>
</feature>
<keyword evidence="2" id="KW-0472">Membrane</keyword>
<dbReference type="Proteomes" id="UP000051401">
    <property type="component" value="Unassembled WGS sequence"/>
</dbReference>
<dbReference type="STRING" id="540747.SAMN04488031_102659"/>